<reference evidence="2" key="1">
    <citation type="submission" date="2022-12" db="EMBL/GenBank/DDBJ databases">
        <title>Reference genome sequencing for broad-spectrum identification of bacterial and archaeal isolates by mass spectrometry.</title>
        <authorList>
            <person name="Sekiguchi Y."/>
            <person name="Tourlousse D.M."/>
        </authorList>
    </citation>
    <scope>NUCLEOTIDE SEQUENCE</scope>
    <source>
        <strain evidence="2">10succ1</strain>
    </source>
</reference>
<dbReference type="Gene3D" id="3.20.20.190">
    <property type="entry name" value="Phosphatidylinositol (PI) phosphodiesterase"/>
    <property type="match status" value="1"/>
</dbReference>
<dbReference type="EMBL" id="BSDY01000039">
    <property type="protein sequence ID" value="GLI58209.1"/>
    <property type="molecule type" value="Genomic_DNA"/>
</dbReference>
<sequence length="236" mass="27076">MVVFAHRGASGEAPENTLAAMKKAMEAGVKAVEFDVQLSRDNKLVVIHDYRVDRTTDGKGYVMRKTLEELRQLDAGSWFGEEYAGERIPTLEEVVELLPEGTLLNIEIKSFMLDKRDIAGMVVETVERYGIVERVIISSFDHKLLKGIRKRSRDMKIGLLFYGKLLGIDEYRGFKELDPWSIHPSQDYLDEDYLKHLKGTGCRIYSYTVNSRERFEELKNLGLDGIFSDYPEIGER</sequence>
<dbReference type="CDD" id="cd08563">
    <property type="entry name" value="GDPD_TtGDE_like"/>
    <property type="match status" value="1"/>
</dbReference>
<dbReference type="RefSeq" id="WP_281837897.1">
    <property type="nucleotide sequence ID" value="NZ_BSDY01000039.1"/>
</dbReference>
<proteinExistence type="predicted"/>
<evidence type="ECO:0000313" key="2">
    <source>
        <dbReference type="EMBL" id="GLI58209.1"/>
    </source>
</evidence>
<accession>A0A9W6GNB6</accession>
<gene>
    <name evidence="2" type="ORF">PM10SUCC1_37230</name>
</gene>
<evidence type="ECO:0000313" key="3">
    <source>
        <dbReference type="Proteomes" id="UP001144471"/>
    </source>
</evidence>
<protein>
    <submittedName>
        <fullName evidence="2">Glycerophosphoryl diester phosphodiesterase</fullName>
    </submittedName>
</protein>
<comment type="caution">
    <text evidence="2">The sequence shown here is derived from an EMBL/GenBank/DDBJ whole genome shotgun (WGS) entry which is preliminary data.</text>
</comment>
<dbReference type="PANTHER" id="PTHR46211:SF1">
    <property type="entry name" value="GLYCEROPHOSPHODIESTER PHOSPHODIESTERASE, CYTOPLASMIC"/>
    <property type="match status" value="1"/>
</dbReference>
<name>A0A9W6GNB6_9FUSO</name>
<organism evidence="2 3">
    <name type="scientific">Propionigenium maris DSM 9537</name>
    <dbReference type="NCBI Taxonomy" id="1123000"/>
    <lineage>
        <taxon>Bacteria</taxon>
        <taxon>Fusobacteriati</taxon>
        <taxon>Fusobacteriota</taxon>
        <taxon>Fusobacteriia</taxon>
        <taxon>Fusobacteriales</taxon>
        <taxon>Fusobacteriaceae</taxon>
        <taxon>Propionigenium</taxon>
    </lineage>
</organism>
<dbReference type="PANTHER" id="PTHR46211">
    <property type="entry name" value="GLYCEROPHOSPHORYL DIESTER PHOSPHODIESTERASE"/>
    <property type="match status" value="1"/>
</dbReference>
<dbReference type="Proteomes" id="UP001144471">
    <property type="component" value="Unassembled WGS sequence"/>
</dbReference>
<feature type="domain" description="GP-PDE" evidence="1">
    <location>
        <begin position="1"/>
        <end position="236"/>
    </location>
</feature>
<dbReference type="InterPro" id="IPR017946">
    <property type="entry name" value="PLC-like_Pdiesterase_TIM-brl"/>
</dbReference>
<evidence type="ECO:0000259" key="1">
    <source>
        <dbReference type="PROSITE" id="PS51704"/>
    </source>
</evidence>
<dbReference type="GO" id="GO:0008081">
    <property type="term" value="F:phosphoric diester hydrolase activity"/>
    <property type="evidence" value="ECO:0007669"/>
    <property type="project" value="InterPro"/>
</dbReference>
<dbReference type="InterPro" id="IPR030395">
    <property type="entry name" value="GP_PDE_dom"/>
</dbReference>
<dbReference type="SUPFAM" id="SSF51695">
    <property type="entry name" value="PLC-like phosphodiesterases"/>
    <property type="match status" value="1"/>
</dbReference>
<dbReference type="GO" id="GO:0006629">
    <property type="term" value="P:lipid metabolic process"/>
    <property type="evidence" value="ECO:0007669"/>
    <property type="project" value="InterPro"/>
</dbReference>
<dbReference type="Pfam" id="PF03009">
    <property type="entry name" value="GDPD"/>
    <property type="match status" value="1"/>
</dbReference>
<keyword evidence="3" id="KW-1185">Reference proteome</keyword>
<dbReference type="PROSITE" id="PS51704">
    <property type="entry name" value="GP_PDE"/>
    <property type="match status" value="1"/>
</dbReference>
<dbReference type="AlphaFoldDB" id="A0A9W6GNB6"/>